<gene>
    <name evidence="7" type="ORF">EXZ61_00910</name>
</gene>
<proteinExistence type="inferred from homology"/>
<dbReference type="Gene3D" id="1.20.1090.10">
    <property type="entry name" value="Dehydroquinate synthase-like - alpha domain"/>
    <property type="match status" value="1"/>
</dbReference>
<dbReference type="Pfam" id="PF00465">
    <property type="entry name" value="Fe-ADH"/>
    <property type="match status" value="1"/>
</dbReference>
<feature type="domain" description="Fe-containing alcohol dehydrogenase-like C-terminal" evidence="6">
    <location>
        <begin position="190"/>
        <end position="377"/>
    </location>
</feature>
<dbReference type="InterPro" id="IPR056798">
    <property type="entry name" value="ADH_Fe_C"/>
</dbReference>
<dbReference type="GO" id="GO:0046872">
    <property type="term" value="F:metal ion binding"/>
    <property type="evidence" value="ECO:0007669"/>
    <property type="project" value="InterPro"/>
</dbReference>
<dbReference type="GO" id="GO:0004022">
    <property type="term" value="F:alcohol dehydrogenase (NAD+) activity"/>
    <property type="evidence" value="ECO:0007669"/>
    <property type="project" value="TreeGrafter"/>
</dbReference>
<evidence type="ECO:0000313" key="8">
    <source>
        <dbReference type="Proteomes" id="UP000317365"/>
    </source>
</evidence>
<keyword evidence="3" id="KW-0560">Oxidoreductase</keyword>
<feature type="domain" description="Alcohol dehydrogenase iron-type/glycerol dehydrogenase GldA" evidence="5">
    <location>
        <begin position="9"/>
        <end position="179"/>
    </location>
</feature>
<comment type="similarity">
    <text evidence="2">Belongs to the iron-containing alcohol dehydrogenase family.</text>
</comment>
<dbReference type="SUPFAM" id="SSF56796">
    <property type="entry name" value="Dehydroquinate synthase-like"/>
    <property type="match status" value="1"/>
</dbReference>
<dbReference type="KEGG" id="rhg:EXZ61_00910"/>
<dbReference type="FunFam" id="1.20.1090.10:FF:000001">
    <property type="entry name" value="Aldehyde-alcohol dehydrogenase"/>
    <property type="match status" value="1"/>
</dbReference>
<evidence type="ECO:0000256" key="1">
    <source>
        <dbReference type="ARBA" id="ARBA00001962"/>
    </source>
</evidence>
<organism evidence="7 8">
    <name type="scientific">Rhodoferax aquaticus</name>
    <dbReference type="NCBI Taxonomy" id="2527691"/>
    <lineage>
        <taxon>Bacteria</taxon>
        <taxon>Pseudomonadati</taxon>
        <taxon>Pseudomonadota</taxon>
        <taxon>Betaproteobacteria</taxon>
        <taxon>Burkholderiales</taxon>
        <taxon>Comamonadaceae</taxon>
        <taxon>Rhodoferax</taxon>
    </lineage>
</organism>
<dbReference type="InterPro" id="IPR001670">
    <property type="entry name" value="ADH_Fe/GldA"/>
</dbReference>
<protein>
    <submittedName>
        <fullName evidence="7">Iron-containing alcohol dehydrogenase</fullName>
    </submittedName>
</protein>
<dbReference type="Pfam" id="PF25137">
    <property type="entry name" value="ADH_Fe_C"/>
    <property type="match status" value="1"/>
</dbReference>
<evidence type="ECO:0000259" key="5">
    <source>
        <dbReference type="Pfam" id="PF00465"/>
    </source>
</evidence>
<evidence type="ECO:0000256" key="2">
    <source>
        <dbReference type="ARBA" id="ARBA00007358"/>
    </source>
</evidence>
<dbReference type="InterPro" id="IPR039697">
    <property type="entry name" value="Alcohol_dehydrogenase_Fe"/>
</dbReference>
<dbReference type="InterPro" id="IPR018211">
    <property type="entry name" value="ADH_Fe_CS"/>
</dbReference>
<dbReference type="PROSITE" id="PS00060">
    <property type="entry name" value="ADH_IRON_2"/>
    <property type="match status" value="1"/>
</dbReference>
<sequence>MSITSFSFPTPIKFGVGARKLVGAHLLEMGCKRPLIVTDKALGALPVLAEFKSHLAGLDVAVFSGVFGNPTCSQVMEGGAAYKAHNADCIIGFGGGAALDVAKVVGIAATHEGDILEYVWDHPQVRPIDKPLPYFVALPTTSGTGSEVGRSSVVSENDTHLKRVVFSPKILAKTVFADPELTVGLPAHVTAATGMDALTHNIESYLSPAYHPLCDGIALEGTRIAAAALLTAVKEPGNLQARSDMMMSSMMGAIAFQKDLGAVHSCAHALGAVCDLHHGLANALMIDTVLAWNLESVPAKFDELAHVCKVPGGGAAFVPWLKSLKASLGITGGLAAHGVKAEHLPRLVQIATADICHQTNPRPCTAVDFEALFKAAM</sequence>
<dbReference type="EMBL" id="CP036282">
    <property type="protein sequence ID" value="QDL52848.1"/>
    <property type="molecule type" value="Genomic_DNA"/>
</dbReference>
<dbReference type="AlphaFoldDB" id="A0A515EJJ6"/>
<reference evidence="8" key="1">
    <citation type="submission" date="2019-02" db="EMBL/GenBank/DDBJ databases">
        <title>Complete genome sequence of Rhodoferax sp. Gr-4.</title>
        <authorList>
            <person name="Jin L."/>
        </authorList>
    </citation>
    <scope>NUCLEOTIDE SEQUENCE [LARGE SCALE GENOMIC DNA]</scope>
    <source>
        <strain evidence="8">Gr-4</strain>
    </source>
</reference>
<dbReference type="RefSeq" id="WP_142808300.1">
    <property type="nucleotide sequence ID" value="NZ_CP036282.1"/>
</dbReference>
<comment type="cofactor">
    <cofactor evidence="1">
        <name>Fe cation</name>
        <dbReference type="ChEBI" id="CHEBI:24875"/>
    </cofactor>
</comment>
<evidence type="ECO:0000256" key="4">
    <source>
        <dbReference type="ARBA" id="ARBA00023027"/>
    </source>
</evidence>
<dbReference type="CDD" id="cd14861">
    <property type="entry name" value="Fe-ADH-like"/>
    <property type="match status" value="1"/>
</dbReference>
<evidence type="ECO:0000259" key="6">
    <source>
        <dbReference type="Pfam" id="PF25137"/>
    </source>
</evidence>
<evidence type="ECO:0000313" key="7">
    <source>
        <dbReference type="EMBL" id="QDL52848.1"/>
    </source>
</evidence>
<dbReference type="Proteomes" id="UP000317365">
    <property type="component" value="Chromosome"/>
</dbReference>
<name>A0A515EJJ6_9BURK</name>
<dbReference type="PROSITE" id="PS00913">
    <property type="entry name" value="ADH_IRON_1"/>
    <property type="match status" value="1"/>
</dbReference>
<dbReference type="Gene3D" id="3.40.50.1970">
    <property type="match status" value="1"/>
</dbReference>
<dbReference type="PANTHER" id="PTHR11496:SF102">
    <property type="entry name" value="ALCOHOL DEHYDROGENASE 4"/>
    <property type="match status" value="1"/>
</dbReference>
<reference evidence="8" key="2">
    <citation type="journal article" date="2020" name="Int. J. Syst. Evol. Microbiol.">
        <title>Genomic insights into a novel species Rhodoferax aquaticus sp. nov., isolated from freshwater.</title>
        <authorList>
            <person name="Li T."/>
            <person name="Zhuo Y."/>
            <person name="Jin C.Z."/>
            <person name="Wu X."/>
            <person name="Ko S.R."/>
            <person name="Jin F.J."/>
            <person name="Ahn C.Y."/>
            <person name="Oh H.M."/>
            <person name="Lee H.G."/>
            <person name="Jin L."/>
        </authorList>
    </citation>
    <scope>NUCLEOTIDE SEQUENCE [LARGE SCALE GENOMIC DNA]</scope>
    <source>
        <strain evidence="8">Gr-4</strain>
    </source>
</reference>
<keyword evidence="4" id="KW-0520">NAD</keyword>
<keyword evidence="8" id="KW-1185">Reference proteome</keyword>
<evidence type="ECO:0000256" key="3">
    <source>
        <dbReference type="ARBA" id="ARBA00023002"/>
    </source>
</evidence>
<dbReference type="PANTHER" id="PTHR11496">
    <property type="entry name" value="ALCOHOL DEHYDROGENASE"/>
    <property type="match status" value="1"/>
</dbReference>
<accession>A0A515EJJ6</accession>
<dbReference type="FunFam" id="3.40.50.1970:FF:000003">
    <property type="entry name" value="Alcohol dehydrogenase, iron-containing"/>
    <property type="match status" value="1"/>
</dbReference>